<proteinExistence type="predicted"/>
<dbReference type="Gene3D" id="1.10.530.10">
    <property type="match status" value="1"/>
</dbReference>
<evidence type="ECO:0000313" key="4">
    <source>
        <dbReference type="Proteomes" id="UP001197609"/>
    </source>
</evidence>
<evidence type="ECO:0000313" key="3">
    <source>
        <dbReference type="EMBL" id="MBZ0158683.1"/>
    </source>
</evidence>
<dbReference type="Gene3D" id="3.10.350.10">
    <property type="entry name" value="LysM domain"/>
    <property type="match status" value="3"/>
</dbReference>
<feature type="non-terminal residue" evidence="3">
    <location>
        <position position="1"/>
    </location>
</feature>
<evidence type="ECO:0000259" key="2">
    <source>
        <dbReference type="PROSITE" id="PS51782"/>
    </source>
</evidence>
<dbReference type="SUPFAM" id="SSF54106">
    <property type="entry name" value="LysM domain"/>
    <property type="match status" value="3"/>
</dbReference>
<dbReference type="GO" id="GO:0008932">
    <property type="term" value="F:lytic endotransglycosylase activity"/>
    <property type="evidence" value="ECO:0007669"/>
    <property type="project" value="TreeGrafter"/>
</dbReference>
<dbReference type="CDD" id="cd16894">
    <property type="entry name" value="MltD-like"/>
    <property type="match status" value="1"/>
</dbReference>
<feature type="domain" description="LysM" evidence="2">
    <location>
        <begin position="206"/>
        <end position="250"/>
    </location>
</feature>
<dbReference type="InterPro" id="IPR023346">
    <property type="entry name" value="Lysozyme-like_dom_sf"/>
</dbReference>
<dbReference type="InterPro" id="IPR036779">
    <property type="entry name" value="LysM_dom_sf"/>
</dbReference>
<feature type="domain" description="LysM" evidence="2">
    <location>
        <begin position="353"/>
        <end position="397"/>
    </location>
</feature>
<dbReference type="PROSITE" id="PS51782">
    <property type="entry name" value="LYSM"/>
    <property type="match status" value="3"/>
</dbReference>
<feature type="domain" description="LysM" evidence="2">
    <location>
        <begin position="286"/>
        <end position="330"/>
    </location>
</feature>
<reference evidence="3 4" key="1">
    <citation type="journal article" date="2021" name="bioRxiv">
        <title>Unraveling nitrogen, sulfur and carbon metabolic pathways and microbial community transcriptional responses to substrate deprivation and toxicity stresses in a bioreactor mimicking anoxic brackish coastal sediment conditions.</title>
        <authorList>
            <person name="Martins P.D."/>
            <person name="Echeveste M.J."/>
            <person name="Arshad A."/>
            <person name="Kurth J."/>
            <person name="Ouboter H."/>
            <person name="Jetten M.S.M."/>
            <person name="Welte C.U."/>
        </authorList>
    </citation>
    <scope>NUCLEOTIDE SEQUENCE [LARGE SCALE GENOMIC DNA]</scope>
    <source>
        <strain evidence="3">MAG_38</strain>
    </source>
</reference>
<dbReference type="Pfam" id="PF01464">
    <property type="entry name" value="SLT"/>
    <property type="match status" value="1"/>
</dbReference>
<evidence type="ECO:0000256" key="1">
    <source>
        <dbReference type="SAM" id="MobiDB-lite"/>
    </source>
</evidence>
<dbReference type="InterPro" id="IPR008258">
    <property type="entry name" value="Transglycosylase_SLT_dom_1"/>
</dbReference>
<dbReference type="PANTHER" id="PTHR33734:SF22">
    <property type="entry name" value="MEMBRANE-BOUND LYTIC MUREIN TRANSGLYCOSYLASE D"/>
    <property type="match status" value="1"/>
</dbReference>
<sequence length="402" mass="45046">SAFNARAYSRAKASGIWQFIKGTGNRYGMRVNYWLDERRDPEKATRAAAAYLKDLYEMFHSWPLALAAYNTGEYRIQRAIDQQGTTDFWALRLPKETDLYVPAFMAITIITKDPNRYGFVAPEEEPWEVERATVPGAVQLRAIARAVGVPFDVIRDLNPAVIRGVTPPTAAAHEINLPPGTKAILLAKLDQLPRSSSRKVVRTAGRWHRVRRGETMGLIASQHETTAARLARLNGRRVDDRLMVGTLLRLPLAQPPSKRAVTVVRATRSRTPTARAQKGTPSSRSTIHIVKRGETLWGIAQTYAVAPEELRGWNGLGRQVRLKPGQTLQVAALAAKSNREARRGALTSTTRALYHRVKSGDTLWEIARAHDVTPEELRRWNDLERQATLQVGQKLMIRLSES</sequence>
<feature type="compositionally biased region" description="Low complexity" evidence="1">
    <location>
        <begin position="265"/>
        <end position="276"/>
    </location>
</feature>
<dbReference type="SMART" id="SM00257">
    <property type="entry name" value="LysM"/>
    <property type="match status" value="3"/>
</dbReference>
<organism evidence="3 4">
    <name type="scientific">Candidatus Methylomirabilis tolerans</name>
    <dbReference type="NCBI Taxonomy" id="3123416"/>
    <lineage>
        <taxon>Bacteria</taxon>
        <taxon>Candidatus Methylomirabilota</taxon>
        <taxon>Candidatus Methylomirabilia</taxon>
        <taxon>Candidatus Methylomirabilales</taxon>
        <taxon>Candidatus Methylomirabilaceae</taxon>
        <taxon>Candidatus Methylomirabilis</taxon>
    </lineage>
</organism>
<accession>A0AAJ1EHW2</accession>
<name>A0AAJ1EHW2_9BACT</name>
<dbReference type="CDD" id="cd00118">
    <property type="entry name" value="LysM"/>
    <property type="match status" value="3"/>
</dbReference>
<dbReference type="AlphaFoldDB" id="A0AAJ1EHW2"/>
<dbReference type="Proteomes" id="UP001197609">
    <property type="component" value="Unassembled WGS sequence"/>
</dbReference>
<feature type="region of interest" description="Disordered" evidence="1">
    <location>
        <begin position="265"/>
        <end position="285"/>
    </location>
</feature>
<comment type="caution">
    <text evidence="3">The sequence shown here is derived from an EMBL/GenBank/DDBJ whole genome shotgun (WGS) entry which is preliminary data.</text>
</comment>
<dbReference type="EMBL" id="JAIOIU010000012">
    <property type="protein sequence ID" value="MBZ0158683.1"/>
    <property type="molecule type" value="Genomic_DNA"/>
</dbReference>
<dbReference type="InterPro" id="IPR018392">
    <property type="entry name" value="LysM"/>
</dbReference>
<dbReference type="PANTHER" id="PTHR33734">
    <property type="entry name" value="LYSM DOMAIN-CONTAINING GPI-ANCHORED PROTEIN 2"/>
    <property type="match status" value="1"/>
</dbReference>
<dbReference type="SUPFAM" id="SSF53955">
    <property type="entry name" value="Lysozyme-like"/>
    <property type="match status" value="1"/>
</dbReference>
<protein>
    <submittedName>
        <fullName evidence="3">LysM peptidoglycan-binding domain-containing protein</fullName>
    </submittedName>
</protein>
<dbReference type="Pfam" id="PF01476">
    <property type="entry name" value="LysM"/>
    <property type="match status" value="3"/>
</dbReference>
<gene>
    <name evidence="3" type="ORF">K8G79_00800</name>
</gene>